<evidence type="ECO:0000313" key="1">
    <source>
        <dbReference type="EMBL" id="KAL2070721.1"/>
    </source>
</evidence>
<accession>A0ABR4CL97</accession>
<reference evidence="1 2" key="1">
    <citation type="journal article" date="2024" name="Commun. Biol.">
        <title>Comparative genomic analysis of thermophilic fungi reveals convergent evolutionary adaptations and gene losses.</title>
        <authorList>
            <person name="Steindorff A.S."/>
            <person name="Aguilar-Pontes M.V."/>
            <person name="Robinson A.J."/>
            <person name="Andreopoulos B."/>
            <person name="LaButti K."/>
            <person name="Kuo A."/>
            <person name="Mondo S."/>
            <person name="Riley R."/>
            <person name="Otillar R."/>
            <person name="Haridas S."/>
            <person name="Lipzen A."/>
            <person name="Grimwood J."/>
            <person name="Schmutz J."/>
            <person name="Clum A."/>
            <person name="Reid I.D."/>
            <person name="Moisan M.C."/>
            <person name="Butler G."/>
            <person name="Nguyen T.T.M."/>
            <person name="Dewar K."/>
            <person name="Conant G."/>
            <person name="Drula E."/>
            <person name="Henrissat B."/>
            <person name="Hansel C."/>
            <person name="Singer S."/>
            <person name="Hutchinson M.I."/>
            <person name="de Vries R.P."/>
            <person name="Natvig D.O."/>
            <person name="Powell A.J."/>
            <person name="Tsang A."/>
            <person name="Grigoriev I.V."/>
        </authorList>
    </citation>
    <scope>NUCLEOTIDE SEQUENCE [LARGE SCALE GENOMIC DNA]</scope>
    <source>
        <strain evidence="1 2">CBS 494.80</strain>
    </source>
</reference>
<keyword evidence="2" id="KW-1185">Reference proteome</keyword>
<comment type="caution">
    <text evidence="1">The sequence shown here is derived from an EMBL/GenBank/DDBJ whole genome shotgun (WGS) entry which is preliminary data.</text>
</comment>
<name>A0ABR4CL97_9HELO</name>
<proteinExistence type="predicted"/>
<gene>
    <name evidence="1" type="ORF">VTL71DRAFT_13747</name>
</gene>
<dbReference type="Proteomes" id="UP001595075">
    <property type="component" value="Unassembled WGS sequence"/>
</dbReference>
<organism evidence="1 2">
    <name type="scientific">Oculimacula yallundae</name>
    <dbReference type="NCBI Taxonomy" id="86028"/>
    <lineage>
        <taxon>Eukaryota</taxon>
        <taxon>Fungi</taxon>
        <taxon>Dikarya</taxon>
        <taxon>Ascomycota</taxon>
        <taxon>Pezizomycotina</taxon>
        <taxon>Leotiomycetes</taxon>
        <taxon>Helotiales</taxon>
        <taxon>Ploettnerulaceae</taxon>
        <taxon>Oculimacula</taxon>
    </lineage>
</organism>
<protein>
    <submittedName>
        <fullName evidence="1">Uncharacterized protein</fullName>
    </submittedName>
</protein>
<dbReference type="EMBL" id="JAZHXI010000006">
    <property type="protein sequence ID" value="KAL2070721.1"/>
    <property type="molecule type" value="Genomic_DNA"/>
</dbReference>
<evidence type="ECO:0000313" key="2">
    <source>
        <dbReference type="Proteomes" id="UP001595075"/>
    </source>
</evidence>
<sequence>MSLTHIYHDYDDEYLNFNLTISQKYWSELFPAGGGLVGLGEEEAAKMGLHTSIQGKSDPSKHVYLIAAFHQLFLPQSTPLDNDETVPRPHILNQRSNLPPHNALCRYCAPESDVQRGFDSDLQGSWRVAG</sequence>